<evidence type="ECO:0000259" key="1">
    <source>
        <dbReference type="PROSITE" id="PS51781"/>
    </source>
</evidence>
<gene>
    <name evidence="2" type="ORF">UR56_C0002G0080</name>
</gene>
<sequence length="297" mass="33035">MTNVKNKLSLLLILVLLFVAFVVVRFFILDKQNEYGKIKIISSPTASIFINSTFAGKTPFEDKYKVGEYLLKLIPETNATDTASWNGKINIYKNSLTYVNRELGSSDIASAGEIFTTVKMTKKPSNAQFGEIYVETEPQGAIVTLDSDEKGVAPALMENVTRGDHELSVFMPGFFRRTQKINVDPGFRVNASFKLAIDQSSSFAKESDDKTKTASSSASADNKTYVTIRENPQGWLRVRVDGAIDASESAKVKPGEKYEFLDEKTGWFKIKYNDNRDGLVSGEFAEGWVSSEYSAKE</sequence>
<name>A0A0G0B129_9BACT</name>
<dbReference type="InterPro" id="IPR013229">
    <property type="entry name" value="PEGA"/>
</dbReference>
<evidence type="ECO:0000313" key="2">
    <source>
        <dbReference type="EMBL" id="KKP63103.1"/>
    </source>
</evidence>
<dbReference type="PROSITE" id="PS51781">
    <property type="entry name" value="SH3B"/>
    <property type="match status" value="1"/>
</dbReference>
<comment type="caution">
    <text evidence="2">The sequence shown here is derived from an EMBL/GenBank/DDBJ whole genome shotgun (WGS) entry which is preliminary data.</text>
</comment>
<dbReference type="Pfam" id="PF08308">
    <property type="entry name" value="PEGA"/>
    <property type="match status" value="1"/>
</dbReference>
<dbReference type="AlphaFoldDB" id="A0A0G0B129"/>
<organism evidence="2 3">
    <name type="scientific">Candidatus Roizmanbacteria bacterium GW2011_GWC2_34_23</name>
    <dbReference type="NCBI Taxonomy" id="1618484"/>
    <lineage>
        <taxon>Bacteria</taxon>
        <taxon>Candidatus Roizmaniibacteriota</taxon>
    </lineage>
</organism>
<accession>A0A0G0B129</accession>
<dbReference type="EMBL" id="LBPR01000002">
    <property type="protein sequence ID" value="KKP63103.1"/>
    <property type="molecule type" value="Genomic_DNA"/>
</dbReference>
<dbReference type="Proteomes" id="UP000034004">
    <property type="component" value="Unassembled WGS sequence"/>
</dbReference>
<proteinExistence type="predicted"/>
<protein>
    <recommendedName>
        <fullName evidence="1">SH3b domain-containing protein</fullName>
    </recommendedName>
</protein>
<dbReference type="Gene3D" id="2.30.30.40">
    <property type="entry name" value="SH3 Domains"/>
    <property type="match status" value="1"/>
</dbReference>
<dbReference type="STRING" id="1618484.UR56_C0002G0080"/>
<evidence type="ECO:0000313" key="3">
    <source>
        <dbReference type="Proteomes" id="UP000034004"/>
    </source>
</evidence>
<feature type="domain" description="SH3b" evidence="1">
    <location>
        <begin position="220"/>
        <end position="293"/>
    </location>
</feature>
<dbReference type="PANTHER" id="PTHR36194:SF1">
    <property type="entry name" value="S-LAYER-LIKE PROTEIN"/>
    <property type="match status" value="1"/>
</dbReference>
<reference evidence="2 3" key="1">
    <citation type="journal article" date="2015" name="Nature">
        <title>rRNA introns, odd ribosomes, and small enigmatic genomes across a large radiation of phyla.</title>
        <authorList>
            <person name="Brown C.T."/>
            <person name="Hug L.A."/>
            <person name="Thomas B.C."/>
            <person name="Sharon I."/>
            <person name="Castelle C.J."/>
            <person name="Singh A."/>
            <person name="Wilkins M.J."/>
            <person name="Williams K.H."/>
            <person name="Banfield J.F."/>
        </authorList>
    </citation>
    <scope>NUCLEOTIDE SEQUENCE [LARGE SCALE GENOMIC DNA]</scope>
</reference>
<dbReference type="InterPro" id="IPR003646">
    <property type="entry name" value="SH3-like_bac-type"/>
</dbReference>
<dbReference type="PANTHER" id="PTHR36194">
    <property type="entry name" value="S-LAYER-LIKE PROTEIN"/>
    <property type="match status" value="1"/>
</dbReference>